<reference evidence="2 3" key="1">
    <citation type="submission" date="2020-10" db="EMBL/GenBank/DDBJ databases">
        <title>Genome sequencing of Massilia sp. LPB0304.</title>
        <authorList>
            <person name="Kim J."/>
        </authorList>
    </citation>
    <scope>NUCLEOTIDE SEQUENCE [LARGE SCALE GENOMIC DNA]</scope>
    <source>
        <strain evidence="2 3">LPB0304</strain>
    </source>
</reference>
<keyword evidence="1" id="KW-1133">Transmembrane helix</keyword>
<feature type="transmembrane region" description="Helical" evidence="1">
    <location>
        <begin position="145"/>
        <end position="164"/>
    </location>
</feature>
<feature type="transmembrane region" description="Helical" evidence="1">
    <location>
        <begin position="23"/>
        <end position="44"/>
    </location>
</feature>
<feature type="transmembrane region" description="Helical" evidence="1">
    <location>
        <begin position="95"/>
        <end position="113"/>
    </location>
</feature>
<feature type="transmembrane region" description="Helical" evidence="1">
    <location>
        <begin position="292"/>
        <end position="312"/>
    </location>
</feature>
<feature type="transmembrane region" description="Helical" evidence="1">
    <location>
        <begin position="170"/>
        <end position="191"/>
    </location>
</feature>
<dbReference type="EMBL" id="CP062941">
    <property type="protein sequence ID" value="QOL49988.1"/>
    <property type="molecule type" value="Genomic_DNA"/>
</dbReference>
<dbReference type="Proteomes" id="UP000593875">
    <property type="component" value="Chromosome"/>
</dbReference>
<keyword evidence="3" id="KW-1185">Reference proteome</keyword>
<evidence type="ECO:0000313" key="3">
    <source>
        <dbReference type="Proteomes" id="UP000593875"/>
    </source>
</evidence>
<feature type="transmembrane region" description="Helical" evidence="1">
    <location>
        <begin position="437"/>
        <end position="457"/>
    </location>
</feature>
<dbReference type="RefSeq" id="WP_193687012.1">
    <property type="nucleotide sequence ID" value="NZ_CP062941.1"/>
</dbReference>
<sequence length="475" mass="49501">MSPALRTHAVLARMALSSRQPSAWMIVLSFAAVAAVTIGFLVQLKMDDPMLSIGVAARIALAGLLAGWAGYFLPGAIKLNTPANARLVPALRRRLMQLTAGAWAAATLLAALLAVGTGLAPSLVLLGAGGGLATFALARTGHWAGVAAQFGLFPLVALSRVIPASALDRLAHGAGLAAASLLMLAYGAFTLRTMFMNGGERHYALRERQKLQTERLTPKGQFREGKPNRVFTAVYLAALRRDCAGRDAGKLLGHLLGAREHWSGQLLALAVVTPVLGGALLALRFYDGDALRLMVANGGWAVAASLMLVPLFDHERRNIRLMETRGEQTLLRLAPAMPAGAAAFNRTLAGVQLRSAVLGWCLQAGAVGLLTLAAGAPASFYVLQLCLCCLTLPLIGTNLRQHARHAGLLGLGPAFALLVTAAISFAAGAAIHAVSGLPITAGAALASVLIALVVVPWRWKRSVAAPIAFPVGRLA</sequence>
<protein>
    <submittedName>
        <fullName evidence="2">Uncharacterized protein</fullName>
    </submittedName>
</protein>
<dbReference type="AlphaFoldDB" id="A0A7L9U4R5"/>
<organism evidence="2 3">
    <name type="scientific">Massilia litorea</name>
    <dbReference type="NCBI Taxonomy" id="2769491"/>
    <lineage>
        <taxon>Bacteria</taxon>
        <taxon>Pseudomonadati</taxon>
        <taxon>Pseudomonadota</taxon>
        <taxon>Betaproteobacteria</taxon>
        <taxon>Burkholderiales</taxon>
        <taxon>Oxalobacteraceae</taxon>
        <taxon>Telluria group</taxon>
        <taxon>Massilia</taxon>
    </lineage>
</organism>
<feature type="transmembrane region" description="Helical" evidence="1">
    <location>
        <begin position="380"/>
        <end position="399"/>
    </location>
</feature>
<accession>A0A7L9U4R5</accession>
<gene>
    <name evidence="2" type="ORF">LPB04_01250</name>
</gene>
<evidence type="ECO:0000256" key="1">
    <source>
        <dbReference type="SAM" id="Phobius"/>
    </source>
</evidence>
<keyword evidence="1" id="KW-0812">Transmembrane</keyword>
<proteinExistence type="predicted"/>
<feature type="transmembrane region" description="Helical" evidence="1">
    <location>
        <begin position="406"/>
        <end position="431"/>
    </location>
</feature>
<feature type="transmembrane region" description="Helical" evidence="1">
    <location>
        <begin position="266"/>
        <end position="286"/>
    </location>
</feature>
<keyword evidence="1" id="KW-0472">Membrane</keyword>
<evidence type="ECO:0000313" key="2">
    <source>
        <dbReference type="EMBL" id="QOL49988.1"/>
    </source>
</evidence>
<name>A0A7L9U4R5_9BURK</name>
<feature type="transmembrane region" description="Helical" evidence="1">
    <location>
        <begin position="50"/>
        <end position="74"/>
    </location>
</feature>
<dbReference type="KEGG" id="mlir:LPB04_01250"/>